<dbReference type="FunFam" id="4.10.280.10:FF:000076">
    <property type="entry name" value="hypoxia-inducible factor 3-alpha isoform X1"/>
    <property type="match status" value="1"/>
</dbReference>
<dbReference type="PANTHER" id="PTHR23043">
    <property type="entry name" value="HYPOXIA-INDUCIBLE FACTOR 1 ALPHA"/>
    <property type="match status" value="1"/>
</dbReference>
<dbReference type="SUPFAM" id="SSF47459">
    <property type="entry name" value="HLH, helix-loop-helix DNA-binding domain"/>
    <property type="match status" value="1"/>
</dbReference>
<evidence type="ECO:0000313" key="7">
    <source>
        <dbReference type="Proteomes" id="UP000694406"/>
    </source>
</evidence>
<proteinExistence type="predicted"/>
<dbReference type="GeneTree" id="ENSGT00940000155930"/>
<dbReference type="AlphaFoldDB" id="A0A8C5RAU5"/>
<dbReference type="GO" id="GO:0000977">
    <property type="term" value="F:RNA polymerase II transcription regulatory region sequence-specific DNA binding"/>
    <property type="evidence" value="ECO:0007669"/>
    <property type="project" value="TreeGrafter"/>
</dbReference>
<accession>A0A8C5RAU5</accession>
<keyword evidence="2" id="KW-0804">Transcription</keyword>
<evidence type="ECO:0000256" key="1">
    <source>
        <dbReference type="ARBA" id="ARBA00023015"/>
    </source>
</evidence>
<sequence>ISTRTQLNDATKVFSSERRKEKSRDAARCRRSKETEVFYELAHELPLPHNISSHLDKASIMRLAISFLRTHKLLSSGKKKNVSILVNSIVLSDDWVILAWNLGVVTQCI</sequence>
<dbReference type="Gene3D" id="4.10.280.10">
    <property type="entry name" value="Helix-loop-helix DNA-binding domain"/>
    <property type="match status" value="1"/>
</dbReference>
<keyword evidence="1" id="KW-0805">Transcription regulation</keyword>
<evidence type="ECO:0000256" key="2">
    <source>
        <dbReference type="ARBA" id="ARBA00023163"/>
    </source>
</evidence>
<dbReference type="GO" id="GO:0046983">
    <property type="term" value="F:protein dimerization activity"/>
    <property type="evidence" value="ECO:0007669"/>
    <property type="project" value="InterPro"/>
</dbReference>
<dbReference type="InterPro" id="IPR036638">
    <property type="entry name" value="HLH_DNA-bd_sf"/>
</dbReference>
<dbReference type="PANTHER" id="PTHR23043:SF8">
    <property type="entry name" value="ENDOTHELIAL PAS DOMAIN-CONTAINING PROTEIN 1"/>
    <property type="match status" value="1"/>
</dbReference>
<organism evidence="6 7">
    <name type="scientific">Laticauda laticaudata</name>
    <name type="common">Blue-ringed sea krait</name>
    <name type="synonym">Blue-lipped sea krait</name>
    <dbReference type="NCBI Taxonomy" id="8630"/>
    <lineage>
        <taxon>Eukaryota</taxon>
        <taxon>Metazoa</taxon>
        <taxon>Chordata</taxon>
        <taxon>Craniata</taxon>
        <taxon>Vertebrata</taxon>
        <taxon>Euteleostomi</taxon>
        <taxon>Lepidosauria</taxon>
        <taxon>Squamata</taxon>
        <taxon>Bifurcata</taxon>
        <taxon>Unidentata</taxon>
        <taxon>Episquamata</taxon>
        <taxon>Toxicofera</taxon>
        <taxon>Serpentes</taxon>
        <taxon>Colubroidea</taxon>
        <taxon>Elapidae</taxon>
        <taxon>Laticaudinae</taxon>
        <taxon>Laticauda</taxon>
    </lineage>
</organism>
<keyword evidence="3" id="KW-0539">Nucleus</keyword>
<dbReference type="SMART" id="SM00353">
    <property type="entry name" value="HLH"/>
    <property type="match status" value="1"/>
</dbReference>
<keyword evidence="7" id="KW-1185">Reference proteome</keyword>
<evidence type="ECO:0000256" key="3">
    <source>
        <dbReference type="ARBA" id="ARBA00023242"/>
    </source>
</evidence>
<dbReference type="Pfam" id="PF23171">
    <property type="entry name" value="bHLH_HIF1A"/>
    <property type="match status" value="1"/>
</dbReference>
<evidence type="ECO:0000313" key="6">
    <source>
        <dbReference type="Ensembl" id="ENSLLTP00000000648.1"/>
    </source>
</evidence>
<protein>
    <recommendedName>
        <fullName evidence="5">BHLH domain-containing protein</fullName>
    </recommendedName>
</protein>
<dbReference type="Proteomes" id="UP000694406">
    <property type="component" value="Unplaced"/>
</dbReference>
<feature type="region of interest" description="Disordered" evidence="4">
    <location>
        <begin position="1"/>
        <end position="28"/>
    </location>
</feature>
<evidence type="ECO:0000259" key="5">
    <source>
        <dbReference type="PROSITE" id="PS50888"/>
    </source>
</evidence>
<evidence type="ECO:0000256" key="4">
    <source>
        <dbReference type="SAM" id="MobiDB-lite"/>
    </source>
</evidence>
<feature type="compositionally biased region" description="Basic and acidic residues" evidence="4">
    <location>
        <begin position="15"/>
        <end position="28"/>
    </location>
</feature>
<reference evidence="6" key="1">
    <citation type="submission" date="2025-08" db="UniProtKB">
        <authorList>
            <consortium name="Ensembl"/>
        </authorList>
    </citation>
    <scope>IDENTIFICATION</scope>
</reference>
<dbReference type="GO" id="GO:0000981">
    <property type="term" value="F:DNA-binding transcription factor activity, RNA polymerase II-specific"/>
    <property type="evidence" value="ECO:0007669"/>
    <property type="project" value="TreeGrafter"/>
</dbReference>
<dbReference type="PROSITE" id="PS50888">
    <property type="entry name" value="BHLH"/>
    <property type="match status" value="1"/>
</dbReference>
<dbReference type="Ensembl" id="ENSLLTT00000000673.1">
    <property type="protein sequence ID" value="ENSLLTP00000000648.1"/>
    <property type="gene ID" value="ENSLLTG00000000517.1"/>
</dbReference>
<feature type="domain" description="BHLH" evidence="5">
    <location>
        <begin position="18"/>
        <end position="71"/>
    </location>
</feature>
<dbReference type="GO" id="GO:0071456">
    <property type="term" value="P:cellular response to hypoxia"/>
    <property type="evidence" value="ECO:0007669"/>
    <property type="project" value="TreeGrafter"/>
</dbReference>
<reference evidence="6" key="2">
    <citation type="submission" date="2025-09" db="UniProtKB">
        <authorList>
            <consortium name="Ensembl"/>
        </authorList>
    </citation>
    <scope>IDENTIFICATION</scope>
</reference>
<dbReference type="InterPro" id="IPR011598">
    <property type="entry name" value="bHLH_dom"/>
</dbReference>
<name>A0A8C5RAU5_LATLA</name>